<organism evidence="2 3">
    <name type="scientific">Pinctada imbricata</name>
    <name type="common">Atlantic pearl-oyster</name>
    <name type="synonym">Pinctada martensii</name>
    <dbReference type="NCBI Taxonomy" id="66713"/>
    <lineage>
        <taxon>Eukaryota</taxon>
        <taxon>Metazoa</taxon>
        <taxon>Spiralia</taxon>
        <taxon>Lophotrochozoa</taxon>
        <taxon>Mollusca</taxon>
        <taxon>Bivalvia</taxon>
        <taxon>Autobranchia</taxon>
        <taxon>Pteriomorphia</taxon>
        <taxon>Pterioida</taxon>
        <taxon>Pterioidea</taxon>
        <taxon>Pteriidae</taxon>
        <taxon>Pinctada</taxon>
    </lineage>
</organism>
<dbReference type="GO" id="GO:0061343">
    <property type="term" value="P:cell adhesion involved in heart morphogenesis"/>
    <property type="evidence" value="ECO:0007669"/>
    <property type="project" value="TreeGrafter"/>
</dbReference>
<gene>
    <name evidence="2" type="ORF">FSP39_023193</name>
</gene>
<accession>A0AA89BY39</accession>
<proteinExistence type="predicted"/>
<dbReference type="Pfam" id="PF14529">
    <property type="entry name" value="Exo_endo_phos_2"/>
    <property type="match status" value="1"/>
</dbReference>
<dbReference type="GO" id="GO:0003824">
    <property type="term" value="F:catalytic activity"/>
    <property type="evidence" value="ECO:0007669"/>
    <property type="project" value="InterPro"/>
</dbReference>
<dbReference type="Gene3D" id="3.60.10.10">
    <property type="entry name" value="Endonuclease/exonuclease/phosphatase"/>
    <property type="match status" value="1"/>
</dbReference>
<dbReference type="InterPro" id="IPR036691">
    <property type="entry name" value="Endo/exonu/phosph_ase_sf"/>
</dbReference>
<protein>
    <recommendedName>
        <fullName evidence="1">Endonuclease/exonuclease/phosphatase domain-containing protein</fullName>
    </recommendedName>
</protein>
<sequence length="246" mass="27584">MGTETWLNPSIASSEFFPPNYEVLRQDRSDSYGGVLLAIKKDYIADSLTLPAELSCEAVFAKLTIGRCQSLIVGSVYRPPGNDSVYNQSLCNAVQWITSMNKGAAIWIGGDFNLPDINWNTSSICGHQNSQQINNEFLDMVHSCAFEQCVNFPTRNENTLDLFLSNRPGLVNRCSPVPGIGDHDIVFVDSLVSAKRAKQQQRKIFLWKNASKTNLRKCQQHLPMNLPTLFVQHQTLKQCGMKLRLT</sequence>
<reference evidence="2" key="1">
    <citation type="submission" date="2019-08" db="EMBL/GenBank/DDBJ databases">
        <title>The improved chromosome-level genome for the pearl oyster Pinctada fucata martensii using PacBio sequencing and Hi-C.</title>
        <authorList>
            <person name="Zheng Z."/>
        </authorList>
    </citation>
    <scope>NUCLEOTIDE SEQUENCE</scope>
    <source>
        <strain evidence="2">ZZ-2019</strain>
        <tissue evidence="2">Adductor muscle</tissue>
    </source>
</reference>
<dbReference type="Proteomes" id="UP001186944">
    <property type="component" value="Unassembled WGS sequence"/>
</dbReference>
<evidence type="ECO:0000259" key="1">
    <source>
        <dbReference type="Pfam" id="PF14529"/>
    </source>
</evidence>
<evidence type="ECO:0000313" key="2">
    <source>
        <dbReference type="EMBL" id="KAK3091858.1"/>
    </source>
</evidence>
<dbReference type="EMBL" id="VSWD01000010">
    <property type="protein sequence ID" value="KAK3091858.1"/>
    <property type="molecule type" value="Genomic_DNA"/>
</dbReference>
<dbReference type="PANTHER" id="PTHR33395:SF22">
    <property type="entry name" value="REVERSE TRANSCRIPTASE DOMAIN-CONTAINING PROTEIN"/>
    <property type="match status" value="1"/>
</dbReference>
<dbReference type="GO" id="GO:0031012">
    <property type="term" value="C:extracellular matrix"/>
    <property type="evidence" value="ECO:0007669"/>
    <property type="project" value="TreeGrafter"/>
</dbReference>
<keyword evidence="3" id="KW-1185">Reference proteome</keyword>
<dbReference type="PANTHER" id="PTHR33395">
    <property type="entry name" value="TRANSCRIPTASE, PUTATIVE-RELATED-RELATED"/>
    <property type="match status" value="1"/>
</dbReference>
<name>A0AA89BY39_PINIB</name>
<feature type="domain" description="Endonuclease/exonuclease/phosphatase" evidence="1">
    <location>
        <begin position="73"/>
        <end position="185"/>
    </location>
</feature>
<dbReference type="InterPro" id="IPR005135">
    <property type="entry name" value="Endo/exonuclease/phosphatase"/>
</dbReference>
<evidence type="ECO:0000313" key="3">
    <source>
        <dbReference type="Proteomes" id="UP001186944"/>
    </source>
</evidence>
<comment type="caution">
    <text evidence="2">The sequence shown here is derived from an EMBL/GenBank/DDBJ whole genome shotgun (WGS) entry which is preliminary data.</text>
</comment>
<dbReference type="AlphaFoldDB" id="A0AA89BY39"/>
<dbReference type="SUPFAM" id="SSF56219">
    <property type="entry name" value="DNase I-like"/>
    <property type="match status" value="1"/>
</dbReference>
<dbReference type="GO" id="GO:0007508">
    <property type="term" value="P:larval heart development"/>
    <property type="evidence" value="ECO:0007669"/>
    <property type="project" value="TreeGrafter"/>
</dbReference>